<evidence type="ECO:0008006" key="5">
    <source>
        <dbReference type="Google" id="ProtNLM"/>
    </source>
</evidence>
<evidence type="ECO:0000256" key="2">
    <source>
        <dbReference type="SAM" id="SignalP"/>
    </source>
</evidence>
<evidence type="ECO:0000313" key="3">
    <source>
        <dbReference type="EMBL" id="NGO48740.1"/>
    </source>
</evidence>
<protein>
    <recommendedName>
        <fullName evidence="5">Secreted protein</fullName>
    </recommendedName>
</protein>
<name>A0ABX0E6W7_9ACTN</name>
<feature type="signal peptide" evidence="2">
    <location>
        <begin position="1"/>
        <end position="32"/>
    </location>
</feature>
<keyword evidence="2" id="KW-0732">Signal</keyword>
<feature type="chain" id="PRO_5046717580" description="Secreted protein" evidence="2">
    <location>
        <begin position="33"/>
        <end position="189"/>
    </location>
</feature>
<dbReference type="Proteomes" id="UP001518140">
    <property type="component" value="Unassembled WGS sequence"/>
</dbReference>
<dbReference type="EMBL" id="JAAKZX010000288">
    <property type="protein sequence ID" value="NGO48740.1"/>
    <property type="molecule type" value="Genomic_DNA"/>
</dbReference>
<organism evidence="3 4">
    <name type="scientific">Streptomyces ureilyticus</name>
    <dbReference type="NCBI Taxonomy" id="1775131"/>
    <lineage>
        <taxon>Bacteria</taxon>
        <taxon>Bacillati</taxon>
        <taxon>Actinomycetota</taxon>
        <taxon>Actinomycetes</taxon>
        <taxon>Kitasatosporales</taxon>
        <taxon>Streptomycetaceae</taxon>
        <taxon>Streptomyces</taxon>
    </lineage>
</organism>
<dbReference type="InterPro" id="IPR006311">
    <property type="entry name" value="TAT_signal"/>
</dbReference>
<feature type="region of interest" description="Disordered" evidence="1">
    <location>
        <begin position="118"/>
        <end position="141"/>
    </location>
</feature>
<keyword evidence="4" id="KW-1185">Reference proteome</keyword>
<evidence type="ECO:0000313" key="4">
    <source>
        <dbReference type="Proteomes" id="UP001518140"/>
    </source>
</evidence>
<reference evidence="3 4" key="1">
    <citation type="submission" date="2020-02" db="EMBL/GenBank/DDBJ databases">
        <title>Whole-genome analyses of novel actinobacteria.</title>
        <authorList>
            <person name="Sahin N."/>
            <person name="Tokatli A."/>
        </authorList>
    </citation>
    <scope>NUCLEOTIDE SEQUENCE [LARGE SCALE GENOMIC DNA]</scope>
    <source>
        <strain evidence="3 4">YC419</strain>
    </source>
</reference>
<gene>
    <name evidence="3" type="ORF">G6048_43940</name>
</gene>
<dbReference type="PROSITE" id="PS51318">
    <property type="entry name" value="TAT"/>
    <property type="match status" value="1"/>
</dbReference>
<sequence length="189" mass="20008">MLKRIASPHSRRAARRGSALTALALTTALTGAAVTAAPAASALSWKCKTSSKSIDQANYDGPWADQWDVKVKTCAARSGSTVYAKASVSWDGPAGGVDANIFDGAYLRLVIKKQQSGSDPVKKAKNGHGIQAKLEDSDSNGNYNNSYGTGTISYRMGSAKGYADSTLYLDWNDDGDGYHRHNFAASPAR</sequence>
<proteinExistence type="predicted"/>
<accession>A0ABX0E6W7</accession>
<comment type="caution">
    <text evidence="3">The sequence shown here is derived from an EMBL/GenBank/DDBJ whole genome shotgun (WGS) entry which is preliminary data.</text>
</comment>
<evidence type="ECO:0000256" key="1">
    <source>
        <dbReference type="SAM" id="MobiDB-lite"/>
    </source>
</evidence>
<dbReference type="RefSeq" id="WP_165345215.1">
    <property type="nucleotide sequence ID" value="NZ_JAAKZX010000288.1"/>
</dbReference>